<evidence type="ECO:0000256" key="4">
    <source>
        <dbReference type="ARBA" id="ARBA00023212"/>
    </source>
</evidence>
<dbReference type="Proteomes" id="UP000009168">
    <property type="component" value="Unassembled WGS sequence"/>
</dbReference>
<evidence type="ECO:0000256" key="1">
    <source>
        <dbReference type="ARBA" id="ARBA00004245"/>
    </source>
</evidence>
<dbReference type="Gene3D" id="1.25.10.10">
    <property type="entry name" value="Leucine-rich Repeat Variant"/>
    <property type="match status" value="4"/>
</dbReference>
<feature type="repeat" description="HEAT" evidence="6">
    <location>
        <begin position="687"/>
        <end position="725"/>
    </location>
</feature>
<dbReference type="GO" id="GO:0046785">
    <property type="term" value="P:microtubule polymerization"/>
    <property type="evidence" value="ECO:0007669"/>
    <property type="project" value="InterPro"/>
</dbReference>
<feature type="compositionally biased region" description="Polar residues" evidence="7">
    <location>
        <begin position="567"/>
        <end position="577"/>
    </location>
</feature>
<dbReference type="KEGG" id="tet:TTHERM_000488189"/>
<comment type="similarity">
    <text evidence="5">Belongs to the TOG/XMAP215 family.</text>
</comment>
<evidence type="ECO:0000259" key="8">
    <source>
        <dbReference type="SMART" id="SM01349"/>
    </source>
</evidence>
<feature type="region of interest" description="Disordered" evidence="7">
    <location>
        <begin position="1"/>
        <end position="31"/>
    </location>
</feature>
<name>W7XJI7_TETTS</name>
<keyword evidence="3" id="KW-0677">Repeat</keyword>
<dbReference type="Pfam" id="PF21041">
    <property type="entry name" value="XMAP215_CLASP_TOG"/>
    <property type="match status" value="1"/>
</dbReference>
<accession>W7XJI7</accession>
<dbReference type="SMART" id="SM01349">
    <property type="entry name" value="TOG"/>
    <property type="match status" value="3"/>
</dbReference>
<dbReference type="InterPro" id="IPR016024">
    <property type="entry name" value="ARM-type_fold"/>
</dbReference>
<dbReference type="PROSITE" id="PS50077">
    <property type="entry name" value="HEAT_REPEAT"/>
    <property type="match status" value="1"/>
</dbReference>
<evidence type="ECO:0000313" key="10">
    <source>
        <dbReference type="Proteomes" id="UP000009168"/>
    </source>
</evidence>
<gene>
    <name evidence="9" type="ORF">TTHERM_000488189</name>
</gene>
<proteinExistence type="inferred from homology"/>
<dbReference type="InParanoid" id="W7XJI7"/>
<dbReference type="PANTHER" id="PTHR12609">
    <property type="entry name" value="MICROTUBULE ASSOCIATED PROTEIN XMAP215"/>
    <property type="match status" value="1"/>
</dbReference>
<feature type="region of interest" description="Disordered" evidence="7">
    <location>
        <begin position="819"/>
        <end position="844"/>
    </location>
</feature>
<dbReference type="EMBL" id="GG662691">
    <property type="protein sequence ID" value="EWS74194.1"/>
    <property type="molecule type" value="Genomic_DNA"/>
</dbReference>
<evidence type="ECO:0000256" key="2">
    <source>
        <dbReference type="ARBA" id="ARBA00022490"/>
    </source>
</evidence>
<feature type="domain" description="TOG" evidence="8">
    <location>
        <begin position="23"/>
        <end position="255"/>
    </location>
</feature>
<keyword evidence="10" id="KW-1185">Reference proteome</keyword>
<dbReference type="InterPro" id="IPR034085">
    <property type="entry name" value="TOG"/>
</dbReference>
<dbReference type="GO" id="GO:0061863">
    <property type="term" value="F:microtubule plus end polymerase"/>
    <property type="evidence" value="ECO:0007669"/>
    <property type="project" value="InterPro"/>
</dbReference>
<dbReference type="GO" id="GO:0030951">
    <property type="term" value="P:establishment or maintenance of microtubule cytoskeleton polarity"/>
    <property type="evidence" value="ECO:0007669"/>
    <property type="project" value="InterPro"/>
</dbReference>
<sequence>MEFEDKPIGGTKFVLDEYPPGYDPNAKKEETQEKLPLQTRIKSTVFKNRKEAIEELIELFKKTEDVNDAVFSEYTSMFSKFVSDSNPACLEKGLQAIQIWCEKMESLSSLSEPQEFLKLTVEKALSQGKQNITDIIYEIFSIFIEKGQKDDVLNSLKICFPHKNQKVQCCSIQAVLEILKRFGARKLDYLKQFLPEIQKLSEVTISGVKAACMTFFKEAFKWLGEGMKIFTDKLSRQQLEELEKFYAEYKEEEPLKPTRESALKEEQELTKGGKGKAGAKIDAYDMAIAQDIFSKFNEAWTEKVLATQKWSEKKELLDALIKAASVPKLAPTNYYPIVQMCKKLLNDSNVNIQVCAIKIVGLLASGLRKQFSQSAKLLSSQIVEKFKDKKQFIVDEALKTLKNYFYCITLDELTEDLKEALNDKNAGSKLNAINLLINCIEDEKYKNTFKLFFQQLRKLLDDSSEDVRNKTIQLVGKLKGYYTDSYTQSITLNLNQQKMSKIDQYASQVQPFQSSEMNNSQLGSQMSDRISPPKPASSGATLKKNAANGTSNNSTNNNKFQKIGLQPASTQNGNKANTSMEIENDNIHSIQNSNPNARMDISKELEKPLRKIQEQKQQSKKEGLDILEVLLQQANYKISSNGISELVIALKKCLSESNKSLVRQFISFVAKFGEALGKEAKVFAKTLVPGIMQNLSDKQALVRTEAQNALEKWAELIGIEQIINFIPPFLGYESLEIKNELMNYIIKNSESYLKSDLKSFTVPILQRLTDKTKEIRTLAEQILEITLQVFPISHFYDSVKDFKPAVVQQLRSIFEKYSGGKPDQGVKTNQVNEDTNSYSQQNNPYVNRQMPIEHNTNQNAYNPHRNNIQARNIQQQQAPPQLNTQTLKEKRIDMEEQRPWPLETIHDDLVEDLIENFRQVGIPNELRMKMFSYNSASVIEAAKYVKEKISSASQISDILIKWIYLRLWEQRNIEVCKVILEMQKQIFDCLKGEQYYLADYELNIILSSMYLCMELHSKSSEILNLIVSAHERLRLICSSSKIMKFWVNRLQVNSSFCELIILVLNSGLFTSELSNELGTLSKIEAIAQNQDIVTALLNTYGDHVMKAYGFQLQSNSFQSIKQENKTNEIGEDQGFLEIKQNLYKLGNKDINLKLYTVHFLNEAFQNPEKIQIMIKHSDLITLEITKYLSTCMIELKQKEIQYEFFNSFLNLFIKITNTKQFFCSISSASTKNVAETILTELIQADENKEDKNSQQAVKQLNTLMLRVLENGEINNMLQILFDLLIFYRRKSEYSKYIAIIIRCILKLAKVLRDDIKEVNLDSLFIKFHQYISEFNHENQRSDDIGVKAVKTMIDQIAKAVDIPVLMQHYKVLENQPIKDQQIIKMIEIISNTTTIHQSPLTKATPVSNGGIDKMSQLKLRYAQMLANKSPNSQIEEESVQRSIQRLNNSIQQANNMPVLNNITNINQQNIIENQKIIEENSQINDQNHKTNLFANH</sequence>
<dbReference type="InterPro" id="IPR048491">
    <property type="entry name" value="XMAP215_CLASP_TOG"/>
</dbReference>
<keyword evidence="4" id="KW-0206">Cytoskeleton</keyword>
<evidence type="ECO:0000256" key="7">
    <source>
        <dbReference type="SAM" id="MobiDB-lite"/>
    </source>
</evidence>
<feature type="compositionally biased region" description="Polar residues" evidence="7">
    <location>
        <begin position="511"/>
        <end position="528"/>
    </location>
</feature>
<evidence type="ECO:0000256" key="6">
    <source>
        <dbReference type="PROSITE-ProRule" id="PRU00103"/>
    </source>
</evidence>
<feature type="compositionally biased region" description="Polar residues" evidence="7">
    <location>
        <begin position="826"/>
        <end position="844"/>
    </location>
</feature>
<reference evidence="10" key="1">
    <citation type="journal article" date="2006" name="PLoS Biol.">
        <title>Macronuclear genome sequence of the ciliate Tetrahymena thermophila, a model eukaryote.</title>
        <authorList>
            <person name="Eisen J.A."/>
            <person name="Coyne R.S."/>
            <person name="Wu M."/>
            <person name="Wu D."/>
            <person name="Thiagarajan M."/>
            <person name="Wortman J.R."/>
            <person name="Badger J.H."/>
            <person name="Ren Q."/>
            <person name="Amedeo P."/>
            <person name="Jones K.M."/>
            <person name="Tallon L.J."/>
            <person name="Delcher A.L."/>
            <person name="Salzberg S.L."/>
            <person name="Silva J.C."/>
            <person name="Haas B.J."/>
            <person name="Majoros W.H."/>
            <person name="Farzad M."/>
            <person name="Carlton J.M."/>
            <person name="Smith R.K. Jr."/>
            <person name="Garg J."/>
            <person name="Pearlman R.E."/>
            <person name="Karrer K.M."/>
            <person name="Sun L."/>
            <person name="Manning G."/>
            <person name="Elde N.C."/>
            <person name="Turkewitz A.P."/>
            <person name="Asai D.J."/>
            <person name="Wilkes D.E."/>
            <person name="Wang Y."/>
            <person name="Cai H."/>
            <person name="Collins K."/>
            <person name="Stewart B.A."/>
            <person name="Lee S.R."/>
            <person name="Wilamowska K."/>
            <person name="Weinberg Z."/>
            <person name="Ruzzo W.L."/>
            <person name="Wloga D."/>
            <person name="Gaertig J."/>
            <person name="Frankel J."/>
            <person name="Tsao C.-C."/>
            <person name="Gorovsky M.A."/>
            <person name="Keeling P.J."/>
            <person name="Waller R.F."/>
            <person name="Patron N.J."/>
            <person name="Cherry J.M."/>
            <person name="Stover N.A."/>
            <person name="Krieger C.J."/>
            <person name="del Toro C."/>
            <person name="Ryder H.F."/>
            <person name="Williamson S.C."/>
            <person name="Barbeau R.A."/>
            <person name="Hamilton E.P."/>
            <person name="Orias E."/>
        </authorList>
    </citation>
    <scope>NUCLEOTIDE SEQUENCE [LARGE SCALE GENOMIC DNA]</scope>
    <source>
        <strain evidence="10">SB210</strain>
    </source>
</reference>
<dbReference type="GeneID" id="24439238"/>
<dbReference type="SUPFAM" id="SSF48371">
    <property type="entry name" value="ARM repeat"/>
    <property type="match status" value="1"/>
</dbReference>
<evidence type="ECO:0000313" key="9">
    <source>
        <dbReference type="EMBL" id="EWS74194.1"/>
    </source>
</evidence>
<evidence type="ECO:0000256" key="5">
    <source>
        <dbReference type="ARBA" id="ARBA00025722"/>
    </source>
</evidence>
<dbReference type="GO" id="GO:0051010">
    <property type="term" value="F:microtubule plus-end binding"/>
    <property type="evidence" value="ECO:0007669"/>
    <property type="project" value="InterPro"/>
</dbReference>
<comment type="subcellular location">
    <subcellularLocation>
        <location evidence="1">Cytoplasm</location>
        <location evidence="1">Cytoskeleton</location>
    </subcellularLocation>
</comment>
<feature type="domain" description="TOG" evidence="8">
    <location>
        <begin position="594"/>
        <end position="823"/>
    </location>
</feature>
<dbReference type="InterPro" id="IPR011989">
    <property type="entry name" value="ARM-like"/>
</dbReference>
<dbReference type="eggNOG" id="KOG1820">
    <property type="taxonomic scope" value="Eukaryota"/>
</dbReference>
<feature type="compositionally biased region" description="Low complexity" evidence="7">
    <location>
        <begin position="545"/>
        <end position="558"/>
    </location>
</feature>
<feature type="region of interest" description="Disordered" evidence="7">
    <location>
        <begin position="511"/>
        <end position="577"/>
    </location>
</feature>
<dbReference type="STRING" id="312017.W7XJI7"/>
<dbReference type="GO" id="GO:0007051">
    <property type="term" value="P:spindle organization"/>
    <property type="evidence" value="ECO:0007669"/>
    <property type="project" value="InterPro"/>
</dbReference>
<dbReference type="OrthoDB" id="312051at2759"/>
<organism evidence="9 10">
    <name type="scientific">Tetrahymena thermophila (strain SB210)</name>
    <dbReference type="NCBI Taxonomy" id="312017"/>
    <lineage>
        <taxon>Eukaryota</taxon>
        <taxon>Sar</taxon>
        <taxon>Alveolata</taxon>
        <taxon>Ciliophora</taxon>
        <taxon>Intramacronucleata</taxon>
        <taxon>Oligohymenophorea</taxon>
        <taxon>Hymenostomatida</taxon>
        <taxon>Tetrahymenina</taxon>
        <taxon>Tetrahymenidae</taxon>
        <taxon>Tetrahymena</taxon>
    </lineage>
</organism>
<dbReference type="GO" id="GO:0005856">
    <property type="term" value="C:cytoskeleton"/>
    <property type="evidence" value="ECO:0007669"/>
    <property type="project" value="UniProtKB-SubCell"/>
</dbReference>
<feature type="domain" description="TOG" evidence="8">
    <location>
        <begin position="285"/>
        <end position="515"/>
    </location>
</feature>
<dbReference type="InterPro" id="IPR021133">
    <property type="entry name" value="HEAT_type_2"/>
</dbReference>
<keyword evidence="2" id="KW-0963">Cytoplasm</keyword>
<dbReference type="RefSeq" id="XP_012653254.1">
    <property type="nucleotide sequence ID" value="XM_012797800.1"/>
</dbReference>
<dbReference type="InterPro" id="IPR045110">
    <property type="entry name" value="XMAP215"/>
</dbReference>
<protein>
    <submittedName>
        <fullName evidence="9">Cytoskeleton-associated protein, putative</fullName>
    </submittedName>
</protein>
<evidence type="ECO:0000256" key="3">
    <source>
        <dbReference type="ARBA" id="ARBA00022737"/>
    </source>
</evidence>